<dbReference type="Proteomes" id="UP000287188">
    <property type="component" value="Unassembled WGS sequence"/>
</dbReference>
<evidence type="ECO:0000313" key="2">
    <source>
        <dbReference type="Proteomes" id="UP000287188"/>
    </source>
</evidence>
<gene>
    <name evidence="1" type="ORF">KDK_39400</name>
</gene>
<name>A0A402AMC1_9CHLR</name>
<sequence>MRRDFCLSDPDPTAFSDSNPEAFANLYSLSYAYARAGSNRQPYYAYPTIIPNRGSTSCYSANGQRIPYGIGDPNPGSTHPCSQSDACICCSQWE</sequence>
<evidence type="ECO:0000313" key="1">
    <source>
        <dbReference type="EMBL" id="GCE20140.1"/>
    </source>
</evidence>
<comment type="caution">
    <text evidence="1">The sequence shown here is derived from an EMBL/GenBank/DDBJ whole genome shotgun (WGS) entry which is preliminary data.</text>
</comment>
<protein>
    <submittedName>
        <fullName evidence="1">Uncharacterized protein</fullName>
    </submittedName>
</protein>
<reference evidence="2" key="1">
    <citation type="submission" date="2018-12" db="EMBL/GenBank/DDBJ databases">
        <title>Tengunoibacter tsumagoiensis gen. nov., sp. nov., Dictyobacter kobayashii sp. nov., D. alpinus sp. nov., and D. joshuensis sp. nov. and description of Dictyobacteraceae fam. nov. within the order Ktedonobacterales isolated from Tengu-no-mugimeshi.</title>
        <authorList>
            <person name="Wang C.M."/>
            <person name="Zheng Y."/>
            <person name="Sakai Y."/>
            <person name="Toyoda A."/>
            <person name="Minakuchi Y."/>
            <person name="Abe K."/>
            <person name="Yokota A."/>
            <person name="Yabe S."/>
        </authorList>
    </citation>
    <scope>NUCLEOTIDE SEQUENCE [LARGE SCALE GENOMIC DNA]</scope>
    <source>
        <strain evidence="2">Uno11</strain>
    </source>
</reference>
<accession>A0A402AMC1</accession>
<organism evidence="1 2">
    <name type="scientific">Dictyobacter kobayashii</name>
    <dbReference type="NCBI Taxonomy" id="2014872"/>
    <lineage>
        <taxon>Bacteria</taxon>
        <taxon>Bacillati</taxon>
        <taxon>Chloroflexota</taxon>
        <taxon>Ktedonobacteria</taxon>
        <taxon>Ktedonobacterales</taxon>
        <taxon>Dictyobacteraceae</taxon>
        <taxon>Dictyobacter</taxon>
    </lineage>
</organism>
<dbReference type="EMBL" id="BIFS01000001">
    <property type="protein sequence ID" value="GCE20140.1"/>
    <property type="molecule type" value="Genomic_DNA"/>
</dbReference>
<keyword evidence="2" id="KW-1185">Reference proteome</keyword>
<dbReference type="AlphaFoldDB" id="A0A402AMC1"/>
<proteinExistence type="predicted"/>